<dbReference type="Proteomes" id="UP000076321">
    <property type="component" value="Unassembled WGS sequence"/>
</dbReference>
<reference evidence="2 4" key="1">
    <citation type="submission" date="2015-12" db="EMBL/GenBank/DDBJ databases">
        <title>Amycolatopsis regifaucium genome sequencing and assembly.</title>
        <authorList>
            <person name="Mayilraj S."/>
        </authorList>
    </citation>
    <scope>NUCLEOTIDE SEQUENCE [LARGE SCALE GENOMIC DNA]</scope>
    <source>
        <strain evidence="2 4">GY080</strain>
    </source>
</reference>
<dbReference type="PANTHER" id="PTHR36437:SF2">
    <property type="entry name" value="GLYOXALASE_BLEOMYCIN RESISTANCE PROTEIN_DIOXYGENASE"/>
    <property type="match status" value="1"/>
</dbReference>
<proteinExistence type="predicted"/>
<dbReference type="EMBL" id="LQCI01000034">
    <property type="protein sequence ID" value="KZB81991.1"/>
    <property type="molecule type" value="Genomic_DNA"/>
</dbReference>
<dbReference type="SUPFAM" id="SSF54593">
    <property type="entry name" value="Glyoxalase/Bleomycin resistance protein/Dihydroxybiphenyl dioxygenase"/>
    <property type="match status" value="1"/>
</dbReference>
<name>A0A154MBM0_9PSEU</name>
<protein>
    <submittedName>
        <fullName evidence="2">Bleomycin resistance protein</fullName>
    </submittedName>
</protein>
<feature type="domain" description="VOC" evidence="1">
    <location>
        <begin position="3"/>
        <end position="128"/>
    </location>
</feature>
<sequence length="129" mass="13962">MIRVNLTSVFVDDQAKALAFYTEKLGFQKKHDVPTGDARWLTVVSPADPDGVELLLEPDGHPAAKPFKEALVSDGIPVTQFAVDDVFAEVERLKGLGVEFTQDAVDMGPVVTAVFDDTCGNLIQLATMK</sequence>
<dbReference type="RefSeq" id="WP_061980001.1">
    <property type="nucleotide sequence ID" value="NZ_FOPQ01000001.1"/>
</dbReference>
<dbReference type="Proteomes" id="UP000186883">
    <property type="component" value="Unassembled WGS sequence"/>
</dbReference>
<dbReference type="Gene3D" id="3.10.180.10">
    <property type="entry name" value="2,3-Dihydroxybiphenyl 1,2-Dioxygenase, domain 1"/>
    <property type="match status" value="1"/>
</dbReference>
<evidence type="ECO:0000259" key="1">
    <source>
        <dbReference type="PROSITE" id="PS51819"/>
    </source>
</evidence>
<dbReference type="OrthoDB" id="197463at2"/>
<accession>A0A154MBM0</accession>
<dbReference type="Pfam" id="PF00903">
    <property type="entry name" value="Glyoxalase"/>
    <property type="match status" value="1"/>
</dbReference>
<dbReference type="EMBL" id="LOBU02000015">
    <property type="protein sequence ID" value="OKA05935.1"/>
    <property type="molecule type" value="Genomic_DNA"/>
</dbReference>
<evidence type="ECO:0000313" key="2">
    <source>
        <dbReference type="EMBL" id="KZB81991.1"/>
    </source>
</evidence>
<dbReference type="InterPro" id="IPR037523">
    <property type="entry name" value="VOC_core"/>
</dbReference>
<organism evidence="2 4">
    <name type="scientific">Amycolatopsis regifaucium</name>
    <dbReference type="NCBI Taxonomy" id="546365"/>
    <lineage>
        <taxon>Bacteria</taxon>
        <taxon>Bacillati</taxon>
        <taxon>Actinomycetota</taxon>
        <taxon>Actinomycetes</taxon>
        <taxon>Pseudonocardiales</taxon>
        <taxon>Pseudonocardiaceae</taxon>
        <taxon>Amycolatopsis</taxon>
    </lineage>
</organism>
<dbReference type="PROSITE" id="PS51819">
    <property type="entry name" value="VOC"/>
    <property type="match status" value="1"/>
</dbReference>
<keyword evidence="5" id="KW-1185">Reference proteome</keyword>
<comment type="caution">
    <text evidence="2">The sequence shown here is derived from an EMBL/GenBank/DDBJ whole genome shotgun (WGS) entry which is preliminary data.</text>
</comment>
<evidence type="ECO:0000313" key="4">
    <source>
        <dbReference type="Proteomes" id="UP000076321"/>
    </source>
</evidence>
<evidence type="ECO:0000313" key="3">
    <source>
        <dbReference type="EMBL" id="OKA05935.1"/>
    </source>
</evidence>
<dbReference type="InterPro" id="IPR029068">
    <property type="entry name" value="Glyas_Bleomycin-R_OHBP_Dase"/>
</dbReference>
<dbReference type="AlphaFoldDB" id="A0A154MBM0"/>
<evidence type="ECO:0000313" key="5">
    <source>
        <dbReference type="Proteomes" id="UP000186883"/>
    </source>
</evidence>
<gene>
    <name evidence="3" type="ORF">ATP06_0222465</name>
    <name evidence="2" type="ORF">AVL48_08525</name>
</gene>
<dbReference type="InterPro" id="IPR004360">
    <property type="entry name" value="Glyas_Fos-R_dOase_dom"/>
</dbReference>
<reference evidence="3 5" key="2">
    <citation type="submission" date="2016-11" db="EMBL/GenBank/DDBJ databases">
        <title>Genome sequencing of Amycolatopsis regifaucium.</title>
        <authorList>
            <person name="Mayilraj S."/>
            <person name="Kaur N."/>
        </authorList>
    </citation>
    <scope>NUCLEOTIDE SEQUENCE [LARGE SCALE GENOMIC DNA]</scope>
    <source>
        <strain evidence="3 5">GY080</strain>
    </source>
</reference>
<dbReference type="PANTHER" id="PTHR36437">
    <property type="entry name" value="GLYOXALASE/BLEOMYCIN RESISTANCE PROTEIN/DIOXYGENASE"/>
    <property type="match status" value="1"/>
</dbReference>
<dbReference type="CDD" id="cd07263">
    <property type="entry name" value="VOC_like"/>
    <property type="match status" value="1"/>
</dbReference>